<dbReference type="EMBL" id="CAXHTB010000011">
    <property type="protein sequence ID" value="CAL0314872.1"/>
    <property type="molecule type" value="Genomic_DNA"/>
</dbReference>
<keyword evidence="2" id="KW-1185">Reference proteome</keyword>
<accession>A0AAV1X0H7</accession>
<name>A0AAV1X0H7_LUPLU</name>
<comment type="caution">
    <text evidence="1">The sequence shown here is derived from an EMBL/GenBank/DDBJ whole genome shotgun (WGS) entry which is preliminary data.</text>
</comment>
<protein>
    <submittedName>
        <fullName evidence="1">Uncharacterized protein</fullName>
    </submittedName>
</protein>
<organism evidence="1 2">
    <name type="scientific">Lupinus luteus</name>
    <name type="common">European yellow lupine</name>
    <dbReference type="NCBI Taxonomy" id="3873"/>
    <lineage>
        <taxon>Eukaryota</taxon>
        <taxon>Viridiplantae</taxon>
        <taxon>Streptophyta</taxon>
        <taxon>Embryophyta</taxon>
        <taxon>Tracheophyta</taxon>
        <taxon>Spermatophyta</taxon>
        <taxon>Magnoliopsida</taxon>
        <taxon>eudicotyledons</taxon>
        <taxon>Gunneridae</taxon>
        <taxon>Pentapetalae</taxon>
        <taxon>rosids</taxon>
        <taxon>fabids</taxon>
        <taxon>Fabales</taxon>
        <taxon>Fabaceae</taxon>
        <taxon>Papilionoideae</taxon>
        <taxon>50 kb inversion clade</taxon>
        <taxon>genistoids sensu lato</taxon>
        <taxon>core genistoids</taxon>
        <taxon>Genisteae</taxon>
        <taxon>Lupinus</taxon>
    </lineage>
</organism>
<dbReference type="PANTHER" id="PTHR33592:SF3">
    <property type="entry name" value="TRANSMEMBRANE PROTEIN"/>
    <property type="match status" value="1"/>
</dbReference>
<reference evidence="1 2" key="1">
    <citation type="submission" date="2024-03" db="EMBL/GenBank/DDBJ databases">
        <authorList>
            <person name="Martinez-Hernandez J."/>
        </authorList>
    </citation>
    <scope>NUCLEOTIDE SEQUENCE [LARGE SCALE GENOMIC DNA]</scope>
</reference>
<evidence type="ECO:0000313" key="2">
    <source>
        <dbReference type="Proteomes" id="UP001497480"/>
    </source>
</evidence>
<gene>
    <name evidence="1" type="ORF">LLUT_LOCUS15932</name>
</gene>
<sequence length="197" mass="22084">MKEKIVVTVLDCLRVKKLFYLMIPGHVTWARRRITKFLLNPKKLHKTIGDGTLNSTIYSKLDLGSSYELQGALTSFNDGTLNSTIYSKLDLGSSYELQIMCVLTTIMLLGLHNVSEARALEGEKWLWKGKNYVVFHSLQRGPVNDSQKNPCSAVPGRSKGHCTSSDMNIDGYVIADDTKIKGLGKLAKLEKHLHFQK</sequence>
<proteinExistence type="predicted"/>
<dbReference type="PANTHER" id="PTHR33592">
    <property type="entry name" value="TRANSMEMBRANE PROTEIN"/>
    <property type="match status" value="1"/>
</dbReference>
<dbReference type="Proteomes" id="UP001497480">
    <property type="component" value="Unassembled WGS sequence"/>
</dbReference>
<dbReference type="AlphaFoldDB" id="A0AAV1X0H7"/>
<evidence type="ECO:0000313" key="1">
    <source>
        <dbReference type="EMBL" id="CAL0314872.1"/>
    </source>
</evidence>